<name>A0A8H8CK23_PSICU</name>
<keyword evidence="2" id="KW-1133">Transmembrane helix</keyword>
<feature type="region of interest" description="Disordered" evidence="1">
    <location>
        <begin position="314"/>
        <end position="347"/>
    </location>
</feature>
<evidence type="ECO:0000313" key="3">
    <source>
        <dbReference type="EMBL" id="KAG5167569.1"/>
    </source>
</evidence>
<dbReference type="AlphaFoldDB" id="A0A8H8CK23"/>
<feature type="transmembrane region" description="Helical" evidence="2">
    <location>
        <begin position="187"/>
        <end position="211"/>
    </location>
</feature>
<feature type="transmembrane region" description="Helical" evidence="2">
    <location>
        <begin position="20"/>
        <end position="39"/>
    </location>
</feature>
<proteinExistence type="predicted"/>
<organism evidence="3">
    <name type="scientific">Psilocybe cubensis</name>
    <name type="common">Psychedelic mushroom</name>
    <name type="synonym">Stropharia cubensis</name>
    <dbReference type="NCBI Taxonomy" id="181762"/>
    <lineage>
        <taxon>Eukaryota</taxon>
        <taxon>Fungi</taxon>
        <taxon>Dikarya</taxon>
        <taxon>Basidiomycota</taxon>
        <taxon>Agaricomycotina</taxon>
        <taxon>Agaricomycetes</taxon>
        <taxon>Agaricomycetidae</taxon>
        <taxon>Agaricales</taxon>
        <taxon>Agaricineae</taxon>
        <taxon>Strophariaceae</taxon>
        <taxon>Psilocybe</taxon>
    </lineage>
</organism>
<feature type="transmembrane region" description="Helical" evidence="2">
    <location>
        <begin position="150"/>
        <end position="167"/>
    </location>
</feature>
<dbReference type="EMBL" id="JAFIQS010000007">
    <property type="protein sequence ID" value="KAG5167569.1"/>
    <property type="molecule type" value="Genomic_DNA"/>
</dbReference>
<protein>
    <submittedName>
        <fullName evidence="3">Uncharacterized protein</fullName>
    </submittedName>
</protein>
<reference evidence="3" key="1">
    <citation type="submission" date="2021-02" db="EMBL/GenBank/DDBJ databases">
        <title>Psilocybe cubensis genome.</title>
        <authorList>
            <person name="Mckernan K.J."/>
            <person name="Crawford S."/>
            <person name="Trippe A."/>
            <person name="Kane L.T."/>
            <person name="Mclaughlin S."/>
        </authorList>
    </citation>
    <scope>NUCLEOTIDE SEQUENCE [LARGE SCALE GENOMIC DNA]</scope>
    <source>
        <strain evidence="3">MGC-MH-2018</strain>
    </source>
</reference>
<keyword evidence="2" id="KW-0472">Membrane</keyword>
<feature type="transmembrane region" description="Helical" evidence="2">
    <location>
        <begin position="263"/>
        <end position="282"/>
    </location>
</feature>
<evidence type="ECO:0000256" key="1">
    <source>
        <dbReference type="SAM" id="MobiDB-lite"/>
    </source>
</evidence>
<comment type="caution">
    <text evidence="3">The sequence shown here is derived from an EMBL/GenBank/DDBJ whole genome shotgun (WGS) entry which is preliminary data.</text>
</comment>
<accession>A0A8H8CK23</accession>
<gene>
    <name evidence="3" type="ORF">JR316_007920</name>
</gene>
<keyword evidence="2" id="KW-0812">Transmembrane</keyword>
<sequence length="347" mass="38638">MASAPAPIGGTVYPGDFGPSVLFMVLYAALVPLMLYRMFDRRSRTILLIGTVMFSAERVAIFALRTIQSRSETQRFASGIVRYMQVSFGMGYLGIANDLVSLLRCMLVNPTYGSEMYFQSPAAATKGGTYSPPPPGTPDVPRLRARLRRLMAFMSLTFFAAIVPGIISNSGYSQNFHNQDAANRKSTLRFASAAINLALCLTMVLTTVWSLKWFPSNSKRETGIVFTVASLMAVISIYRLSVNHFKVTSLAGPSPLNSSGAKAAFYIFHVFPEWVANTILLFPNIRKLFGTGAWGDFRFKDMTPDQVRKWNIQQEKKERKRKARLEMPGDAIPLQEKAEWGSNQSHD</sequence>
<evidence type="ECO:0000256" key="2">
    <source>
        <dbReference type="SAM" id="Phobius"/>
    </source>
</evidence>
<feature type="transmembrane region" description="Helical" evidence="2">
    <location>
        <begin position="223"/>
        <end position="241"/>
    </location>
</feature>